<evidence type="ECO:0000256" key="4">
    <source>
        <dbReference type="ARBA" id="ARBA00025779"/>
    </source>
</evidence>
<dbReference type="InterPro" id="IPR029071">
    <property type="entry name" value="Ubiquitin-like_domsf"/>
</dbReference>
<evidence type="ECO:0000256" key="5">
    <source>
        <dbReference type="SAM" id="MobiDB-lite"/>
    </source>
</evidence>
<dbReference type="PROSITE" id="PS50245">
    <property type="entry name" value="CAP_GLY_2"/>
    <property type="match status" value="1"/>
</dbReference>
<dbReference type="AlphaFoldDB" id="A0AAN9TGD0"/>
<dbReference type="SMART" id="SM01052">
    <property type="entry name" value="CAP_GLY"/>
    <property type="match status" value="1"/>
</dbReference>
<dbReference type="GO" id="GO:0007023">
    <property type="term" value="P:post-chaperonin tubulin folding pathway"/>
    <property type="evidence" value="ECO:0007669"/>
    <property type="project" value="InterPro"/>
</dbReference>
<dbReference type="GO" id="GO:0007021">
    <property type="term" value="P:tubulin complex assembly"/>
    <property type="evidence" value="ECO:0007669"/>
    <property type="project" value="InterPro"/>
</dbReference>
<protein>
    <recommendedName>
        <fullName evidence="6">CAP-Gly domain-containing protein</fullName>
    </recommendedName>
</protein>
<dbReference type="InterPro" id="IPR000626">
    <property type="entry name" value="Ubiquitin-like_dom"/>
</dbReference>
<comment type="caution">
    <text evidence="7">The sequence shown here is derived from an EMBL/GenBank/DDBJ whole genome shotgun (WGS) entry which is preliminary data.</text>
</comment>
<dbReference type="GO" id="GO:0043014">
    <property type="term" value="F:alpha-tubulin binding"/>
    <property type="evidence" value="ECO:0007669"/>
    <property type="project" value="InterPro"/>
</dbReference>
<dbReference type="SUPFAM" id="SSF54236">
    <property type="entry name" value="Ubiquitin-like"/>
    <property type="match status" value="1"/>
</dbReference>
<proteinExistence type="inferred from homology"/>
<dbReference type="Gene3D" id="2.30.30.190">
    <property type="entry name" value="CAP Gly-rich-like domain"/>
    <property type="match status" value="1"/>
</dbReference>
<organism evidence="7 8">
    <name type="scientific">Parthenolecanium corni</name>
    <dbReference type="NCBI Taxonomy" id="536013"/>
    <lineage>
        <taxon>Eukaryota</taxon>
        <taxon>Metazoa</taxon>
        <taxon>Ecdysozoa</taxon>
        <taxon>Arthropoda</taxon>
        <taxon>Hexapoda</taxon>
        <taxon>Insecta</taxon>
        <taxon>Pterygota</taxon>
        <taxon>Neoptera</taxon>
        <taxon>Paraneoptera</taxon>
        <taxon>Hemiptera</taxon>
        <taxon>Sternorrhyncha</taxon>
        <taxon>Coccoidea</taxon>
        <taxon>Coccidae</taxon>
        <taxon>Parthenolecanium</taxon>
    </lineage>
</organism>
<evidence type="ECO:0000259" key="6">
    <source>
        <dbReference type="PROSITE" id="PS50245"/>
    </source>
</evidence>
<dbReference type="FunFam" id="2.30.30.190:FF:000013">
    <property type="entry name" value="Tubulin-folding cofactor B"/>
    <property type="match status" value="1"/>
</dbReference>
<feature type="region of interest" description="Disordered" evidence="5">
    <location>
        <begin position="140"/>
        <end position="163"/>
    </location>
</feature>
<gene>
    <name evidence="7" type="ORF">V9T40_002243</name>
</gene>
<evidence type="ECO:0000256" key="3">
    <source>
        <dbReference type="ARBA" id="ARBA00023186"/>
    </source>
</evidence>
<dbReference type="SUPFAM" id="SSF74924">
    <property type="entry name" value="Cap-Gly domain"/>
    <property type="match status" value="1"/>
</dbReference>
<dbReference type="GO" id="GO:0051010">
    <property type="term" value="F:microtubule plus-end binding"/>
    <property type="evidence" value="ECO:0007669"/>
    <property type="project" value="TreeGrafter"/>
</dbReference>
<dbReference type="GO" id="GO:0005829">
    <property type="term" value="C:cytosol"/>
    <property type="evidence" value="ECO:0007669"/>
    <property type="project" value="UniProtKB-ARBA"/>
</dbReference>
<comment type="similarity">
    <text evidence="4">Belongs to the TBCB family.</text>
</comment>
<evidence type="ECO:0000313" key="7">
    <source>
        <dbReference type="EMBL" id="KAK7590630.1"/>
    </source>
</evidence>
<dbReference type="GO" id="GO:0005634">
    <property type="term" value="C:nucleus"/>
    <property type="evidence" value="ECO:0007669"/>
    <property type="project" value="TreeGrafter"/>
</dbReference>
<comment type="subcellular location">
    <subcellularLocation>
        <location evidence="1">Cytoplasm</location>
    </subcellularLocation>
</comment>
<dbReference type="PANTHER" id="PTHR18916:SF85">
    <property type="entry name" value="TUBULIN-FOLDING COFACTOR B"/>
    <property type="match status" value="1"/>
</dbReference>
<feature type="compositionally biased region" description="Basic and acidic residues" evidence="5">
    <location>
        <begin position="143"/>
        <end position="163"/>
    </location>
</feature>
<dbReference type="InterPro" id="IPR000938">
    <property type="entry name" value="CAP-Gly_domain"/>
</dbReference>
<dbReference type="GO" id="GO:0005938">
    <property type="term" value="C:cell cortex"/>
    <property type="evidence" value="ECO:0007669"/>
    <property type="project" value="TreeGrafter"/>
</dbReference>
<dbReference type="Gene3D" id="3.10.20.90">
    <property type="entry name" value="Phosphatidylinositol 3-kinase Catalytic Subunit, Chain A, domain 1"/>
    <property type="match status" value="1"/>
</dbReference>
<dbReference type="EMBL" id="JBBCAQ010000022">
    <property type="protein sequence ID" value="KAK7590630.1"/>
    <property type="molecule type" value="Genomic_DNA"/>
</dbReference>
<dbReference type="PANTHER" id="PTHR18916">
    <property type="entry name" value="DYNACTIN 1-RELATED MICROTUBULE-BINDING"/>
    <property type="match status" value="1"/>
</dbReference>
<dbReference type="GO" id="GO:0031122">
    <property type="term" value="P:cytoplasmic microtubule organization"/>
    <property type="evidence" value="ECO:0007669"/>
    <property type="project" value="TreeGrafter"/>
</dbReference>
<keyword evidence="3" id="KW-0143">Chaperone</keyword>
<dbReference type="CDD" id="cd01789">
    <property type="entry name" value="Ubl_TBCB"/>
    <property type="match status" value="1"/>
</dbReference>
<dbReference type="Pfam" id="PF01302">
    <property type="entry name" value="CAP_GLY"/>
    <property type="match status" value="1"/>
</dbReference>
<evidence type="ECO:0000313" key="8">
    <source>
        <dbReference type="Proteomes" id="UP001367676"/>
    </source>
</evidence>
<evidence type="ECO:0000256" key="1">
    <source>
        <dbReference type="ARBA" id="ARBA00004496"/>
    </source>
</evidence>
<dbReference type="Proteomes" id="UP001367676">
    <property type="component" value="Unassembled WGS sequence"/>
</dbReference>
<dbReference type="Pfam" id="PF14560">
    <property type="entry name" value="Ubiquitin_2"/>
    <property type="match status" value="1"/>
</dbReference>
<accession>A0AAN9TGD0</accession>
<dbReference type="InterPro" id="IPR036859">
    <property type="entry name" value="CAP-Gly_dom_sf"/>
</dbReference>
<keyword evidence="8" id="KW-1185">Reference proteome</keyword>
<keyword evidence="2" id="KW-0963">Cytoplasm</keyword>
<sequence length="259" mass="29358">MSEEALRILSADFVQLSVTTDMSKSGLSVVKKFQRDLTVCDLKQRLELITGRNANTMTVTALTAEGVLVCRLDENYKLLGSYPLVDGIQLLVEDPMFVQVAEEDDEDLDKRFQLSEEQYANRKGTLKEFLKRNNLGKYNPEIMSKKEEEEKKEAEERQRAAEKDQEMINSMQVGNRCEIVVPNQLPKRGVVMFKGGVQFADGLWVGVKYDEPFGKNDGSVDGVKYFEAPRNYGAFVKPAHVKVGDYPEITCGLEYDDEF</sequence>
<dbReference type="PROSITE" id="PS00845">
    <property type="entry name" value="CAP_GLY_1"/>
    <property type="match status" value="1"/>
</dbReference>
<feature type="domain" description="CAP-Gly" evidence="6">
    <location>
        <begin position="195"/>
        <end position="237"/>
    </location>
</feature>
<reference evidence="7 8" key="1">
    <citation type="submission" date="2024-03" db="EMBL/GenBank/DDBJ databases">
        <title>Adaptation during the transition from Ophiocordyceps entomopathogen to insect associate is accompanied by gene loss and intensified selection.</title>
        <authorList>
            <person name="Ward C.M."/>
            <person name="Onetto C.A."/>
            <person name="Borneman A.R."/>
        </authorList>
    </citation>
    <scope>NUCLEOTIDE SEQUENCE [LARGE SCALE GENOMIC DNA]</scope>
    <source>
        <strain evidence="7">AWRI1</strain>
        <tissue evidence="7">Single Adult Female</tissue>
    </source>
</reference>
<evidence type="ECO:0000256" key="2">
    <source>
        <dbReference type="ARBA" id="ARBA00022490"/>
    </source>
</evidence>
<dbReference type="GO" id="GO:0035371">
    <property type="term" value="C:microtubule plus-end"/>
    <property type="evidence" value="ECO:0007669"/>
    <property type="project" value="TreeGrafter"/>
</dbReference>
<name>A0AAN9TGD0_9HEMI</name>
<dbReference type="InterPro" id="IPR045172">
    <property type="entry name" value="TBCB_Ubl"/>
</dbReference>